<sequence>IFMNQIAEIVPDPNMLMFGDKAARDLQTLSQRQGHTLKGVCCVKAKVFVWGIQYSIIPIITLDGIITYDIVWGPVTSAHFLKFLWEYVIPLTTPYPGPRSVLVLDNCRIHHTEDIQKLVED</sequence>
<dbReference type="OrthoDB" id="2142724at2759"/>
<dbReference type="Proteomes" id="UP000054217">
    <property type="component" value="Unassembled WGS sequence"/>
</dbReference>
<dbReference type="GO" id="GO:0003676">
    <property type="term" value="F:nucleic acid binding"/>
    <property type="evidence" value="ECO:0007669"/>
    <property type="project" value="InterPro"/>
</dbReference>
<evidence type="ECO:0000259" key="1">
    <source>
        <dbReference type="Pfam" id="PF13358"/>
    </source>
</evidence>
<dbReference type="HOGENOM" id="CLU_056788_11_2_1"/>
<accession>A0A0C3NP30</accession>
<keyword evidence="3" id="KW-1185">Reference proteome</keyword>
<name>A0A0C3NP30_PISTI</name>
<dbReference type="EMBL" id="KN832031">
    <property type="protein sequence ID" value="KIN97325.1"/>
    <property type="molecule type" value="Genomic_DNA"/>
</dbReference>
<dbReference type="STRING" id="870435.A0A0C3NP30"/>
<dbReference type="Gene3D" id="3.30.420.10">
    <property type="entry name" value="Ribonuclease H-like superfamily/Ribonuclease H"/>
    <property type="match status" value="1"/>
</dbReference>
<protein>
    <recommendedName>
        <fullName evidence="1">Tc1-like transposase DDE domain-containing protein</fullName>
    </recommendedName>
</protein>
<dbReference type="InterPro" id="IPR036397">
    <property type="entry name" value="RNaseH_sf"/>
</dbReference>
<feature type="non-terminal residue" evidence="2">
    <location>
        <position position="1"/>
    </location>
</feature>
<feature type="domain" description="Tc1-like transposase DDE" evidence="1">
    <location>
        <begin position="16"/>
        <end position="121"/>
    </location>
</feature>
<dbReference type="Pfam" id="PF13358">
    <property type="entry name" value="DDE_3"/>
    <property type="match status" value="1"/>
</dbReference>
<evidence type="ECO:0000313" key="2">
    <source>
        <dbReference type="EMBL" id="KIN97325.1"/>
    </source>
</evidence>
<proteinExistence type="predicted"/>
<feature type="non-terminal residue" evidence="2">
    <location>
        <position position="121"/>
    </location>
</feature>
<reference evidence="2 3" key="1">
    <citation type="submission" date="2014-04" db="EMBL/GenBank/DDBJ databases">
        <authorList>
            <consortium name="DOE Joint Genome Institute"/>
            <person name="Kuo A."/>
            <person name="Kohler A."/>
            <person name="Costa M.D."/>
            <person name="Nagy L.G."/>
            <person name="Floudas D."/>
            <person name="Copeland A."/>
            <person name="Barry K.W."/>
            <person name="Cichocki N."/>
            <person name="Veneault-Fourrey C."/>
            <person name="LaButti K."/>
            <person name="Lindquist E.A."/>
            <person name="Lipzen A."/>
            <person name="Lundell T."/>
            <person name="Morin E."/>
            <person name="Murat C."/>
            <person name="Sun H."/>
            <person name="Tunlid A."/>
            <person name="Henrissat B."/>
            <person name="Grigoriev I.V."/>
            <person name="Hibbett D.S."/>
            <person name="Martin F."/>
            <person name="Nordberg H.P."/>
            <person name="Cantor M.N."/>
            <person name="Hua S.X."/>
        </authorList>
    </citation>
    <scope>NUCLEOTIDE SEQUENCE [LARGE SCALE GENOMIC DNA]</scope>
    <source>
        <strain evidence="2 3">Marx 270</strain>
    </source>
</reference>
<dbReference type="AlphaFoldDB" id="A0A0C3NP30"/>
<dbReference type="InParanoid" id="A0A0C3NP30"/>
<organism evidence="2 3">
    <name type="scientific">Pisolithus tinctorius Marx 270</name>
    <dbReference type="NCBI Taxonomy" id="870435"/>
    <lineage>
        <taxon>Eukaryota</taxon>
        <taxon>Fungi</taxon>
        <taxon>Dikarya</taxon>
        <taxon>Basidiomycota</taxon>
        <taxon>Agaricomycotina</taxon>
        <taxon>Agaricomycetes</taxon>
        <taxon>Agaricomycetidae</taxon>
        <taxon>Boletales</taxon>
        <taxon>Sclerodermatineae</taxon>
        <taxon>Pisolithaceae</taxon>
        <taxon>Pisolithus</taxon>
    </lineage>
</organism>
<evidence type="ECO:0000313" key="3">
    <source>
        <dbReference type="Proteomes" id="UP000054217"/>
    </source>
</evidence>
<reference evidence="3" key="2">
    <citation type="submission" date="2015-01" db="EMBL/GenBank/DDBJ databases">
        <title>Evolutionary Origins and Diversification of the Mycorrhizal Mutualists.</title>
        <authorList>
            <consortium name="DOE Joint Genome Institute"/>
            <consortium name="Mycorrhizal Genomics Consortium"/>
            <person name="Kohler A."/>
            <person name="Kuo A."/>
            <person name="Nagy L.G."/>
            <person name="Floudas D."/>
            <person name="Copeland A."/>
            <person name="Barry K.W."/>
            <person name="Cichocki N."/>
            <person name="Veneault-Fourrey C."/>
            <person name="LaButti K."/>
            <person name="Lindquist E.A."/>
            <person name="Lipzen A."/>
            <person name="Lundell T."/>
            <person name="Morin E."/>
            <person name="Murat C."/>
            <person name="Riley R."/>
            <person name="Ohm R."/>
            <person name="Sun H."/>
            <person name="Tunlid A."/>
            <person name="Henrissat B."/>
            <person name="Grigoriev I.V."/>
            <person name="Hibbett D.S."/>
            <person name="Martin F."/>
        </authorList>
    </citation>
    <scope>NUCLEOTIDE SEQUENCE [LARGE SCALE GENOMIC DNA]</scope>
    <source>
        <strain evidence="3">Marx 270</strain>
    </source>
</reference>
<gene>
    <name evidence="2" type="ORF">M404DRAFT_88330</name>
</gene>
<dbReference type="InterPro" id="IPR038717">
    <property type="entry name" value="Tc1-like_DDE_dom"/>
</dbReference>